<evidence type="ECO:0000256" key="6">
    <source>
        <dbReference type="ARBA" id="ARBA00022806"/>
    </source>
</evidence>
<dbReference type="AlphaFoldDB" id="G0WF63"/>
<dbReference type="GO" id="GO:0140658">
    <property type="term" value="F:ATP-dependent chromatin remodeler activity"/>
    <property type="evidence" value="ECO:0007669"/>
    <property type="project" value="EnsemblFungi"/>
</dbReference>
<dbReference type="CDD" id="cd18793">
    <property type="entry name" value="SF2_C_SNF"/>
    <property type="match status" value="1"/>
</dbReference>
<evidence type="ECO:0000256" key="3">
    <source>
        <dbReference type="ARBA" id="ARBA00012551"/>
    </source>
</evidence>
<feature type="region of interest" description="Disordered" evidence="11">
    <location>
        <begin position="1"/>
        <end position="68"/>
    </location>
</feature>
<organism evidence="14 15">
    <name type="scientific">Naumovozyma dairenensis (strain ATCC 10597 / BCRC 20456 / CBS 421 / NBRC 0211 / NRRL Y-12639)</name>
    <name type="common">Saccharomyces dairenensis</name>
    <dbReference type="NCBI Taxonomy" id="1071378"/>
    <lineage>
        <taxon>Eukaryota</taxon>
        <taxon>Fungi</taxon>
        <taxon>Dikarya</taxon>
        <taxon>Ascomycota</taxon>
        <taxon>Saccharomycotina</taxon>
        <taxon>Saccharomycetes</taxon>
        <taxon>Saccharomycetales</taxon>
        <taxon>Saccharomycetaceae</taxon>
        <taxon>Naumovozyma</taxon>
    </lineage>
</organism>
<gene>
    <name evidence="14" type="primary">NDAI0H02500</name>
    <name evidence="14" type="ordered locus">NDAI_0H02500</name>
</gene>
<dbReference type="STRING" id="1071378.G0WF63"/>
<evidence type="ECO:0000256" key="4">
    <source>
        <dbReference type="ARBA" id="ARBA00022741"/>
    </source>
</evidence>
<dbReference type="PROSITE" id="PS51192">
    <property type="entry name" value="HELICASE_ATP_BIND_1"/>
    <property type="match status" value="1"/>
</dbReference>
<evidence type="ECO:0000313" key="15">
    <source>
        <dbReference type="Proteomes" id="UP000000689"/>
    </source>
</evidence>
<keyword evidence="9" id="KW-0238">DNA-binding</keyword>
<dbReference type="InterPro" id="IPR027417">
    <property type="entry name" value="P-loop_NTPase"/>
</dbReference>
<dbReference type="InterPro" id="IPR014001">
    <property type="entry name" value="Helicase_ATP-bd"/>
</dbReference>
<keyword evidence="8" id="KW-0156">Chromatin regulator</keyword>
<dbReference type="HOGENOM" id="CLU_000315_16_2_1"/>
<dbReference type="InterPro" id="IPR049730">
    <property type="entry name" value="SNF2/RAD54-like_C"/>
</dbReference>
<dbReference type="GO" id="GO:0003682">
    <property type="term" value="F:chromatin binding"/>
    <property type="evidence" value="ECO:0007669"/>
    <property type="project" value="EnsemblFungi"/>
</dbReference>
<evidence type="ECO:0000259" key="13">
    <source>
        <dbReference type="PROSITE" id="PS51194"/>
    </source>
</evidence>
<keyword evidence="15" id="KW-1185">Reference proteome</keyword>
<dbReference type="OrthoDB" id="5857104at2759"/>
<accession>G0WF63</accession>
<keyword evidence="5" id="KW-0378">Hydrolase</keyword>
<feature type="compositionally biased region" description="Acidic residues" evidence="11">
    <location>
        <begin position="269"/>
        <end position="295"/>
    </location>
</feature>
<dbReference type="FunFam" id="3.40.50.300:FF:002378">
    <property type="entry name" value="ATP-dependent helicase FUN30"/>
    <property type="match status" value="1"/>
</dbReference>
<dbReference type="EMBL" id="HE580274">
    <property type="protein sequence ID" value="CCD26424.1"/>
    <property type="molecule type" value="Genomic_DNA"/>
</dbReference>
<dbReference type="GO" id="GO:0000781">
    <property type="term" value="C:chromosome, telomeric region"/>
    <property type="evidence" value="ECO:0007669"/>
    <property type="project" value="GOC"/>
</dbReference>
<keyword evidence="10" id="KW-0539">Nucleus</keyword>
<dbReference type="GO" id="GO:0000183">
    <property type="term" value="P:rDNA heterochromatin formation"/>
    <property type="evidence" value="ECO:0007669"/>
    <property type="project" value="EnsemblFungi"/>
</dbReference>
<evidence type="ECO:0000256" key="2">
    <source>
        <dbReference type="ARBA" id="ARBA00007025"/>
    </source>
</evidence>
<dbReference type="GO" id="GO:0000775">
    <property type="term" value="C:chromosome, centromeric region"/>
    <property type="evidence" value="ECO:0007669"/>
    <property type="project" value="EnsemblFungi"/>
</dbReference>
<dbReference type="KEGG" id="ndi:NDAI_0H02500"/>
<dbReference type="Gene3D" id="3.40.50.10810">
    <property type="entry name" value="Tandem AAA-ATPase domain"/>
    <property type="match status" value="1"/>
</dbReference>
<dbReference type="PROSITE" id="PS51194">
    <property type="entry name" value="HELICASE_CTER"/>
    <property type="match status" value="1"/>
</dbReference>
<feature type="compositionally biased region" description="Low complexity" evidence="11">
    <location>
        <begin position="134"/>
        <end position="148"/>
    </location>
</feature>
<dbReference type="GO" id="GO:0030466">
    <property type="term" value="P:silent mating-type cassette heterochromatin formation"/>
    <property type="evidence" value="ECO:0007669"/>
    <property type="project" value="EnsemblFungi"/>
</dbReference>
<proteinExistence type="inferred from homology"/>
<dbReference type="InterPro" id="IPR000330">
    <property type="entry name" value="SNF2_N"/>
</dbReference>
<dbReference type="GO" id="GO:1990918">
    <property type="term" value="P:double-strand break repair involved in meiotic recombination"/>
    <property type="evidence" value="ECO:0007669"/>
    <property type="project" value="EnsemblFungi"/>
</dbReference>
<feature type="region of interest" description="Disordered" evidence="11">
    <location>
        <begin position="355"/>
        <end position="374"/>
    </location>
</feature>
<evidence type="ECO:0000256" key="7">
    <source>
        <dbReference type="ARBA" id="ARBA00022840"/>
    </source>
</evidence>
<sequence length="1119" mass="127857">MSSYQDDDEVQVPETSSPSKEQLQYSSSPLKGKATDTPTKPDSMSVLRDKFTFNPKPHTASTTTSMAGAASMKTNPIVSSLGDQISALEGLSKEYPGFSKTLLQAVLKSNSYNITLARERLTKILNQREKWSTKKATTPSPSQSPQPTHRTRLPTLINTRKQQLNNNNTAAATQASSKITLAKQKTSIFDRYSSVINKTKKSNIASPINDPLNLQFDPNLLKKIPQHNAKKTLKRLIRGNERDILLRKWNDDKPTLKKQRKNPTILPNDNDEEEEESEQEDEDLTVEEEEISDEEYEEKVAVLDIDDQVFKFINEADTLDLADLADTTFEKAKLIVSLRPFASLYDFKNRQLEPKAKEGEEDSTKGVGRGRGRRKNVNVNENERILDRITLNIRGYNAIDSLIKKCSSYGNLVSSQMAKWGVTMDDITNNNELNIIDEEDEKNPHDGVVEDFDETEVSNSTTPVPISIPSLKKEEEEEEEAHNNKSTGNDASGSESEFEEDEEDIADDSDEDYDEDEDAVVKSNRKKSQKQEPAPLKVNVQRKGIVKYFKGKPRLLNPEMTLKDYQQTGINWLNLLYHNQMSCILADDMGLGKTCQVISFFAYLKQINEPGPHLVVVPSSTLENWLREFQKFCPSLKIEPYYGSQNERAELREILERNSGKYDVIVTTYNLAAGNKYDVSFLRNRQFNVIVYDEGHMLKNSFSERFNKLMKIRGNFRLLLTGTPLQNNLKELMSLLEFIMPQLFISKKDSLATVFKQRAKTTDDNQGHNPLLVQEAIDRAKTMMTPFILRRRKDQVLKHLPKRHNKIEYCDMTNSQREIYEQEVNTVMEHKRMISEGILPDDPKERAIIQNSSSKNIIMALRKASIHPLLFRKIYTDKIISKMSDAILDEPAYRKDGNREYIKEDMSVMSDFELHKLCGSFPRTLSRFRLKKDEWMESGKVNALCKVLKEIIIEKKEKVLIFSLFTQVLDILEMVLSTLKYKFLRLDGSTQVNDRQSLIDKFYDDDTIPVFILSTKAGGFGINLVCANNVLIFDQSFNPHDDRQAADRAHRVGQTKEVTVTTLITKDSIEEKIHQLAKNKLALDSHVSEGDKKAEEALETKVSDILEDIIFKEEKKTVK</sequence>
<feature type="compositionally biased region" description="Low complexity" evidence="11">
    <location>
        <begin position="59"/>
        <end position="68"/>
    </location>
</feature>
<dbReference type="CDD" id="cd17998">
    <property type="entry name" value="DEXHc_SMARCAD1"/>
    <property type="match status" value="1"/>
</dbReference>
<dbReference type="GO" id="GO:0031934">
    <property type="term" value="C:mating-type region heterochromatin"/>
    <property type="evidence" value="ECO:0007669"/>
    <property type="project" value="EnsemblFungi"/>
</dbReference>
<dbReference type="GO" id="GO:0003678">
    <property type="term" value="F:DNA helicase activity"/>
    <property type="evidence" value="ECO:0007669"/>
    <property type="project" value="UniProtKB-EC"/>
</dbReference>
<dbReference type="InterPro" id="IPR001650">
    <property type="entry name" value="Helicase_C-like"/>
</dbReference>
<feature type="region of interest" description="Disordered" evidence="11">
    <location>
        <begin position="129"/>
        <end position="151"/>
    </location>
</feature>
<keyword evidence="7" id="KW-0067">ATP-binding</keyword>
<comment type="subcellular location">
    <subcellularLocation>
        <location evidence="1">Nucleus</location>
    </subcellularLocation>
</comment>
<evidence type="ECO:0000259" key="12">
    <source>
        <dbReference type="PROSITE" id="PS51192"/>
    </source>
</evidence>
<feature type="domain" description="Helicase C-terminal" evidence="13">
    <location>
        <begin position="947"/>
        <end position="1099"/>
    </location>
</feature>
<keyword evidence="4" id="KW-0547">Nucleotide-binding</keyword>
<dbReference type="GO" id="GO:0005634">
    <property type="term" value="C:nucleus"/>
    <property type="evidence" value="ECO:0007669"/>
    <property type="project" value="UniProtKB-SubCell"/>
</dbReference>
<dbReference type="GO" id="GO:0000706">
    <property type="term" value="P:meiotic DNA double-strand break processing"/>
    <property type="evidence" value="ECO:0007669"/>
    <property type="project" value="EnsemblFungi"/>
</dbReference>
<feature type="compositionally biased region" description="Polar residues" evidence="11">
    <location>
        <begin position="13"/>
        <end position="29"/>
    </location>
</feature>
<dbReference type="SMART" id="SM00490">
    <property type="entry name" value="HELICc"/>
    <property type="match status" value="1"/>
</dbReference>
<feature type="region of interest" description="Disordered" evidence="11">
    <location>
        <begin position="255"/>
        <end position="295"/>
    </location>
</feature>
<reference evidence="14 15" key="1">
    <citation type="journal article" date="2011" name="Proc. Natl. Acad. Sci. U.S.A.">
        <title>Evolutionary erosion of yeast sex chromosomes by mating-type switching accidents.</title>
        <authorList>
            <person name="Gordon J.L."/>
            <person name="Armisen D."/>
            <person name="Proux-Wera E."/>
            <person name="Oheigeartaigh S.S."/>
            <person name="Byrne K.P."/>
            <person name="Wolfe K.H."/>
        </authorList>
    </citation>
    <scope>NUCLEOTIDE SEQUENCE [LARGE SCALE GENOMIC DNA]</scope>
    <source>
        <strain evidence="15">ATCC 10597 / BCRC 20456 / CBS 421 / NBRC 0211 / NRRL Y-12639</strain>
    </source>
</reference>
<evidence type="ECO:0000313" key="14">
    <source>
        <dbReference type="EMBL" id="CCD26424.1"/>
    </source>
</evidence>
<dbReference type="PANTHER" id="PTHR10799">
    <property type="entry name" value="SNF2/RAD54 HELICASE FAMILY"/>
    <property type="match status" value="1"/>
</dbReference>
<feature type="compositionally biased region" description="Acidic residues" evidence="11">
    <location>
        <begin position="496"/>
        <end position="518"/>
    </location>
</feature>
<evidence type="ECO:0000256" key="8">
    <source>
        <dbReference type="ARBA" id="ARBA00022853"/>
    </source>
</evidence>
<evidence type="ECO:0000256" key="5">
    <source>
        <dbReference type="ARBA" id="ARBA00022801"/>
    </source>
</evidence>
<feature type="compositionally biased region" description="Acidic residues" evidence="11">
    <location>
        <begin position="1"/>
        <end position="11"/>
    </location>
</feature>
<dbReference type="eggNOG" id="KOG0389">
    <property type="taxonomic scope" value="Eukaryota"/>
</dbReference>
<feature type="compositionally biased region" description="Basic and acidic residues" evidence="11">
    <location>
        <begin position="355"/>
        <end position="364"/>
    </location>
</feature>
<dbReference type="RefSeq" id="XP_003671667.1">
    <property type="nucleotide sequence ID" value="XM_003671619.1"/>
</dbReference>
<dbReference type="OMA" id="IQDKWAA"/>
<feature type="domain" description="Helicase ATP-binding" evidence="12">
    <location>
        <begin position="574"/>
        <end position="742"/>
    </location>
</feature>
<dbReference type="Pfam" id="PF00271">
    <property type="entry name" value="Helicase_C"/>
    <property type="match status" value="1"/>
</dbReference>
<protein>
    <recommendedName>
        <fullName evidence="3">DNA helicase</fullName>
        <ecNumber evidence="3">3.6.4.12</ecNumber>
    </recommendedName>
</protein>
<dbReference type="GO" id="GO:0016787">
    <property type="term" value="F:hydrolase activity"/>
    <property type="evidence" value="ECO:0007669"/>
    <property type="project" value="UniProtKB-KW"/>
</dbReference>
<dbReference type="GO" id="GO:0033120">
    <property type="term" value="P:positive regulation of RNA splicing"/>
    <property type="evidence" value="ECO:0007669"/>
    <property type="project" value="EnsemblFungi"/>
</dbReference>
<dbReference type="GeneID" id="11495955"/>
<evidence type="ECO:0000256" key="9">
    <source>
        <dbReference type="ARBA" id="ARBA00023125"/>
    </source>
</evidence>
<keyword evidence="6" id="KW-0347">Helicase</keyword>
<dbReference type="Proteomes" id="UP000000689">
    <property type="component" value="Chromosome 8"/>
</dbReference>
<evidence type="ECO:0000256" key="1">
    <source>
        <dbReference type="ARBA" id="ARBA00004123"/>
    </source>
</evidence>
<dbReference type="FunFam" id="3.40.50.10810:FF:000014">
    <property type="entry name" value="SWI/SNF-related matrix-associated actin-dependent regulator of chromatin subfamily A containing DEAD/H box 1"/>
    <property type="match status" value="1"/>
</dbReference>
<comment type="similarity">
    <text evidence="2">Belongs to the SNF2/RAD54 helicase family.</text>
</comment>
<evidence type="ECO:0000256" key="11">
    <source>
        <dbReference type="SAM" id="MobiDB-lite"/>
    </source>
</evidence>
<dbReference type="Pfam" id="PF00176">
    <property type="entry name" value="SNF2-rel_dom"/>
    <property type="match status" value="1"/>
</dbReference>
<dbReference type="SUPFAM" id="SSF52540">
    <property type="entry name" value="P-loop containing nucleoside triphosphate hydrolases"/>
    <property type="match status" value="2"/>
</dbReference>
<dbReference type="SMART" id="SM00487">
    <property type="entry name" value="DEXDc"/>
    <property type="match status" value="1"/>
</dbReference>
<dbReference type="GO" id="GO:0000122">
    <property type="term" value="P:negative regulation of transcription by RNA polymerase II"/>
    <property type="evidence" value="ECO:0007669"/>
    <property type="project" value="EnsemblFungi"/>
</dbReference>
<evidence type="ECO:0000256" key="10">
    <source>
        <dbReference type="ARBA" id="ARBA00023242"/>
    </source>
</evidence>
<dbReference type="Gene3D" id="3.40.50.300">
    <property type="entry name" value="P-loop containing nucleotide triphosphate hydrolases"/>
    <property type="match status" value="2"/>
</dbReference>
<dbReference type="GO" id="GO:0003677">
    <property type="term" value="F:DNA binding"/>
    <property type="evidence" value="ECO:0007669"/>
    <property type="project" value="UniProtKB-KW"/>
</dbReference>
<dbReference type="GO" id="GO:0042802">
    <property type="term" value="F:identical protein binding"/>
    <property type="evidence" value="ECO:0007669"/>
    <property type="project" value="EnsemblFungi"/>
</dbReference>
<name>G0WF63_NAUDC</name>
<dbReference type="InterPro" id="IPR038718">
    <property type="entry name" value="SNF2-like_sf"/>
</dbReference>
<dbReference type="EC" id="3.6.4.12" evidence="3"/>
<dbReference type="GO" id="GO:0005524">
    <property type="term" value="F:ATP binding"/>
    <property type="evidence" value="ECO:0007669"/>
    <property type="project" value="UniProtKB-KW"/>
</dbReference>
<dbReference type="GO" id="GO:0031509">
    <property type="term" value="P:subtelomeric heterochromatin formation"/>
    <property type="evidence" value="ECO:0007669"/>
    <property type="project" value="EnsemblFungi"/>
</dbReference>
<feature type="region of interest" description="Disordered" evidence="11">
    <location>
        <begin position="453"/>
        <end position="536"/>
    </location>
</feature>